<keyword evidence="4" id="KW-0808">Transferase</keyword>
<dbReference type="SUPFAM" id="SSF48239">
    <property type="entry name" value="Terpenoid cyclases/Protein prenyltransferases"/>
    <property type="match status" value="1"/>
</dbReference>
<comment type="cofactor">
    <cofactor evidence="1">
        <name>Zn(2+)</name>
        <dbReference type="ChEBI" id="CHEBI:29105"/>
    </cofactor>
</comment>
<feature type="domain" description="Prenyltransferase alpha-alpha toroid" evidence="10">
    <location>
        <begin position="104"/>
        <end position="218"/>
    </location>
</feature>
<dbReference type="Pfam" id="PF00432">
    <property type="entry name" value="Prenyltrans"/>
    <property type="match status" value="1"/>
</dbReference>
<evidence type="ECO:0000256" key="5">
    <source>
        <dbReference type="ARBA" id="ARBA00022723"/>
    </source>
</evidence>
<keyword evidence="3" id="KW-0637">Prenyltransferase</keyword>
<organism evidence="11 12">
    <name type="scientific">Methanobacterium subterraneum</name>
    <dbReference type="NCBI Taxonomy" id="59277"/>
    <lineage>
        <taxon>Archaea</taxon>
        <taxon>Methanobacteriati</taxon>
        <taxon>Methanobacteriota</taxon>
        <taxon>Methanomada group</taxon>
        <taxon>Methanobacteria</taxon>
        <taxon>Methanobacteriales</taxon>
        <taxon>Methanobacteriaceae</taxon>
        <taxon>Methanobacterium</taxon>
    </lineage>
</organism>
<evidence type="ECO:0000256" key="3">
    <source>
        <dbReference type="ARBA" id="ARBA00022602"/>
    </source>
</evidence>
<dbReference type="PANTHER" id="PTHR11774">
    <property type="entry name" value="GERANYLGERANYL TRANSFERASE TYPE BETA SUBUNIT"/>
    <property type="match status" value="1"/>
</dbReference>
<keyword evidence="5" id="KW-0479">Metal-binding</keyword>
<proteinExistence type="inferred from homology"/>
<reference evidence="11 12" key="1">
    <citation type="submission" date="2016-10" db="EMBL/GenBank/DDBJ databases">
        <title>Comparative genomics between deep and shallow subseafloor isolates.</title>
        <authorList>
            <person name="Ishii S."/>
            <person name="Miller J.R."/>
            <person name="Sutton G."/>
            <person name="Suzuki S."/>
            <person name="Methe B."/>
            <person name="Inagaki F."/>
            <person name="Imachi H."/>
        </authorList>
    </citation>
    <scope>NUCLEOTIDE SEQUENCE [LARGE SCALE GENOMIC DNA]</scope>
    <source>
        <strain evidence="11 12">MO-MB1</strain>
    </source>
</reference>
<dbReference type="GO" id="GO:0046872">
    <property type="term" value="F:metal ion binding"/>
    <property type="evidence" value="ECO:0007669"/>
    <property type="project" value="UniProtKB-KW"/>
</dbReference>
<dbReference type="EMBL" id="CP017766">
    <property type="protein sequence ID" value="AUB55134.1"/>
    <property type="molecule type" value="Genomic_DNA"/>
</dbReference>
<evidence type="ECO:0000256" key="7">
    <source>
        <dbReference type="ARBA" id="ARBA00022833"/>
    </source>
</evidence>
<accession>A0A2H4VAL8</accession>
<dbReference type="OrthoDB" id="84819at2157"/>
<protein>
    <recommendedName>
        <fullName evidence="8">Geranylgeranyl transferase type II subunit beta</fullName>
    </recommendedName>
    <alternativeName>
        <fullName evidence="9">Type II protein geranyl-geranyltransferase subunit beta</fullName>
    </alternativeName>
</protein>
<dbReference type="AlphaFoldDB" id="A0A2H4VAL8"/>
<dbReference type="PANTHER" id="PTHR11774:SF11">
    <property type="entry name" value="GERANYLGERANYL TRANSFERASE TYPE-2 SUBUNIT BETA"/>
    <property type="match status" value="1"/>
</dbReference>
<evidence type="ECO:0000259" key="10">
    <source>
        <dbReference type="Pfam" id="PF00432"/>
    </source>
</evidence>
<name>A0A2H4VAL8_9EURY</name>
<dbReference type="InterPro" id="IPR001330">
    <property type="entry name" value="Prenyltrans"/>
</dbReference>
<evidence type="ECO:0000256" key="4">
    <source>
        <dbReference type="ARBA" id="ARBA00022679"/>
    </source>
</evidence>
<dbReference type="Gene3D" id="1.50.10.20">
    <property type="match status" value="2"/>
</dbReference>
<dbReference type="InterPro" id="IPR008930">
    <property type="entry name" value="Terpenoid_cyclase/PrenylTrfase"/>
</dbReference>
<evidence type="ECO:0000256" key="1">
    <source>
        <dbReference type="ARBA" id="ARBA00001947"/>
    </source>
</evidence>
<comment type="similarity">
    <text evidence="2">Belongs to the protein prenyltransferase subunit beta family.</text>
</comment>
<sequence length="221" mass="26140">MVDDEPQNKENTIKWIENLQEGRQYGTRGIFYRVNILDSFKRNPNFPQKYINRFLERYRTSNLEIIYLMTNVLRIVGIELPKYIIECVLAFQNEDGGFGRYRSDIMSTYYALETLNLINPDLITSQDKIMDFAANCQTDEGIFAYTPLSYPPYIESIYAGIRIFEILAYPLDHWSNRDEVLNFVLKLQNADGGFRRSYFIGISELEYVYRALYILKSLHYF</sequence>
<evidence type="ECO:0000256" key="6">
    <source>
        <dbReference type="ARBA" id="ARBA00022737"/>
    </source>
</evidence>
<evidence type="ECO:0000313" key="12">
    <source>
        <dbReference type="Proteomes" id="UP000232806"/>
    </source>
</evidence>
<dbReference type="Proteomes" id="UP000232806">
    <property type="component" value="Chromosome"/>
</dbReference>
<evidence type="ECO:0000256" key="2">
    <source>
        <dbReference type="ARBA" id="ARBA00010497"/>
    </source>
</evidence>
<keyword evidence="6" id="KW-0677">Repeat</keyword>
<dbReference type="GO" id="GO:0008318">
    <property type="term" value="F:protein prenyltransferase activity"/>
    <property type="evidence" value="ECO:0007669"/>
    <property type="project" value="InterPro"/>
</dbReference>
<dbReference type="GeneID" id="35120587"/>
<evidence type="ECO:0000256" key="8">
    <source>
        <dbReference type="ARBA" id="ARBA00030816"/>
    </source>
</evidence>
<dbReference type="InterPro" id="IPR045089">
    <property type="entry name" value="PGGT1B-like"/>
</dbReference>
<dbReference type="RefSeq" id="WP_100905111.1">
    <property type="nucleotide sequence ID" value="NZ_CP017766.1"/>
</dbReference>
<keyword evidence="7" id="KW-0862">Zinc</keyword>
<evidence type="ECO:0000313" key="11">
    <source>
        <dbReference type="EMBL" id="AUB55134.1"/>
    </source>
</evidence>
<evidence type="ECO:0000256" key="9">
    <source>
        <dbReference type="ARBA" id="ARBA00032766"/>
    </source>
</evidence>
<gene>
    <name evidence="11" type="ORF">BK007_03295</name>
</gene>